<name>A0A1G1YI72_9BACT</name>
<accession>A0A1G1YI72</accession>
<feature type="transmembrane region" description="Helical" evidence="1">
    <location>
        <begin position="81"/>
        <end position="103"/>
    </location>
</feature>
<dbReference type="PROSITE" id="PS51257">
    <property type="entry name" value="PROKAR_LIPOPROTEIN"/>
    <property type="match status" value="1"/>
</dbReference>
<organism evidence="2 3">
    <name type="scientific">Candidatus Buchananbacteria bacterium RIFCSPHIGHO2_02_FULL_56_16</name>
    <dbReference type="NCBI Taxonomy" id="1797542"/>
    <lineage>
        <taxon>Bacteria</taxon>
        <taxon>Candidatus Buchananiibacteriota</taxon>
    </lineage>
</organism>
<keyword evidence="1" id="KW-0812">Transmembrane</keyword>
<sequence>MVRCVKQYKITAPFVLIFFVVGAIFSCASYFHHPTLVDQTNVIFDDGTAAAMIGCCAESPQQYPPSALLRTTAVENHSLNIVNLALAPHSFGILLVAGVLLSSEYARRTWKRRLLSRPIYFLTEAFSQGLLHPHIYEPIILKTS</sequence>
<evidence type="ECO:0000313" key="2">
    <source>
        <dbReference type="EMBL" id="OGY52032.1"/>
    </source>
</evidence>
<protein>
    <submittedName>
        <fullName evidence="2">Uncharacterized protein</fullName>
    </submittedName>
</protein>
<dbReference type="STRING" id="1797542.A3J59_03900"/>
<feature type="transmembrane region" description="Helical" evidence="1">
    <location>
        <begin position="12"/>
        <end position="31"/>
    </location>
</feature>
<evidence type="ECO:0000313" key="3">
    <source>
        <dbReference type="Proteomes" id="UP000177310"/>
    </source>
</evidence>
<reference evidence="2 3" key="1">
    <citation type="journal article" date="2016" name="Nat. Commun.">
        <title>Thousands of microbial genomes shed light on interconnected biogeochemical processes in an aquifer system.</title>
        <authorList>
            <person name="Anantharaman K."/>
            <person name="Brown C.T."/>
            <person name="Hug L.A."/>
            <person name="Sharon I."/>
            <person name="Castelle C.J."/>
            <person name="Probst A.J."/>
            <person name="Thomas B.C."/>
            <person name="Singh A."/>
            <person name="Wilkins M.J."/>
            <person name="Karaoz U."/>
            <person name="Brodie E.L."/>
            <person name="Williams K.H."/>
            <person name="Hubbard S.S."/>
            <person name="Banfield J.F."/>
        </authorList>
    </citation>
    <scope>NUCLEOTIDE SEQUENCE [LARGE SCALE GENOMIC DNA]</scope>
</reference>
<dbReference type="AlphaFoldDB" id="A0A1G1YI72"/>
<evidence type="ECO:0000256" key="1">
    <source>
        <dbReference type="SAM" id="Phobius"/>
    </source>
</evidence>
<dbReference type="Proteomes" id="UP000177310">
    <property type="component" value="Unassembled WGS sequence"/>
</dbReference>
<dbReference type="EMBL" id="MHIL01000010">
    <property type="protein sequence ID" value="OGY52032.1"/>
    <property type="molecule type" value="Genomic_DNA"/>
</dbReference>
<proteinExistence type="predicted"/>
<keyword evidence="1" id="KW-1133">Transmembrane helix</keyword>
<gene>
    <name evidence="2" type="ORF">A3J59_03900</name>
</gene>
<keyword evidence="1" id="KW-0472">Membrane</keyword>
<comment type="caution">
    <text evidence="2">The sequence shown here is derived from an EMBL/GenBank/DDBJ whole genome shotgun (WGS) entry which is preliminary data.</text>
</comment>